<evidence type="ECO:0000256" key="1">
    <source>
        <dbReference type="ARBA" id="ARBA00004141"/>
    </source>
</evidence>
<accession>A0A0E0INZ4</accession>
<feature type="transmembrane region" description="Helical" evidence="7">
    <location>
        <begin position="1143"/>
        <end position="1162"/>
    </location>
</feature>
<feature type="transmembrane region" description="Helical" evidence="7">
    <location>
        <begin position="1035"/>
        <end position="1055"/>
    </location>
</feature>
<feature type="transmembrane region" description="Helical" evidence="7">
    <location>
        <begin position="1484"/>
        <end position="1505"/>
    </location>
</feature>
<dbReference type="InterPro" id="IPR000109">
    <property type="entry name" value="POT_fam"/>
</dbReference>
<dbReference type="OMA" id="CASFRND"/>
<feature type="transmembrane region" description="Helical" evidence="7">
    <location>
        <begin position="992"/>
        <end position="1015"/>
    </location>
</feature>
<feature type="transmembrane region" description="Helical" evidence="7">
    <location>
        <begin position="877"/>
        <end position="894"/>
    </location>
</feature>
<feature type="transmembrane region" description="Helical" evidence="7">
    <location>
        <begin position="540"/>
        <end position="561"/>
    </location>
</feature>
<comment type="subcellular location">
    <subcellularLocation>
        <location evidence="1">Membrane</location>
        <topology evidence="1">Multi-pass membrane protein</topology>
    </subcellularLocation>
</comment>
<feature type="transmembrane region" description="Helical" evidence="7">
    <location>
        <begin position="440"/>
        <end position="459"/>
    </location>
</feature>
<feature type="region of interest" description="Disordered" evidence="6">
    <location>
        <begin position="163"/>
        <end position="195"/>
    </location>
</feature>
<feature type="transmembrane region" description="Helical" evidence="7">
    <location>
        <begin position="759"/>
        <end position="779"/>
    </location>
</feature>
<comment type="similarity">
    <text evidence="2">Belongs to the major facilitator superfamily. Proton-dependent oligopeptide transporter (POT/PTR) (TC 2.A.17) family.</text>
</comment>
<dbReference type="Pfam" id="PF03140">
    <property type="entry name" value="DUF247"/>
    <property type="match status" value="1"/>
</dbReference>
<feature type="transmembrane region" description="Helical" evidence="7">
    <location>
        <begin position="832"/>
        <end position="857"/>
    </location>
</feature>
<feature type="transmembrane region" description="Helical" evidence="7">
    <location>
        <begin position="397"/>
        <end position="419"/>
    </location>
</feature>
<dbReference type="Gramene" id="ONIVA10G00820.1">
    <property type="protein sequence ID" value="ONIVA10G00820.1"/>
    <property type="gene ID" value="ONIVA10G00820"/>
</dbReference>
<feature type="transmembrane region" description="Helical" evidence="7">
    <location>
        <begin position="1329"/>
        <end position="1352"/>
    </location>
</feature>
<feature type="transmembrane region" description="Helical" evidence="7">
    <location>
        <begin position="724"/>
        <end position="747"/>
    </location>
</feature>
<dbReference type="PANTHER" id="PTHR11654">
    <property type="entry name" value="OLIGOPEPTIDE TRANSPORTER-RELATED"/>
    <property type="match status" value="1"/>
</dbReference>
<feature type="transmembrane region" description="Helical" evidence="7">
    <location>
        <begin position="1062"/>
        <end position="1086"/>
    </location>
</feature>
<proteinExistence type="inferred from homology"/>
<evidence type="ECO:0000313" key="9">
    <source>
        <dbReference type="Proteomes" id="UP000006591"/>
    </source>
</evidence>
<dbReference type="GO" id="GO:0022857">
    <property type="term" value="F:transmembrane transporter activity"/>
    <property type="evidence" value="ECO:0007669"/>
    <property type="project" value="InterPro"/>
</dbReference>
<feature type="transmembrane region" description="Helical" evidence="7">
    <location>
        <begin position="799"/>
        <end position="820"/>
    </location>
</feature>
<keyword evidence="4 7" id="KW-1133">Transmembrane helix</keyword>
<dbReference type="eggNOG" id="KOG1237">
    <property type="taxonomic scope" value="Eukaryota"/>
</dbReference>
<name>A0A0E0INZ4_ORYNI</name>
<evidence type="ECO:0000313" key="8">
    <source>
        <dbReference type="EnsemblPlants" id="ONIVA10G00820.1"/>
    </source>
</evidence>
<evidence type="ECO:0008006" key="10">
    <source>
        <dbReference type="Google" id="ProtNLM"/>
    </source>
</evidence>
<evidence type="ECO:0000256" key="3">
    <source>
        <dbReference type="ARBA" id="ARBA00022692"/>
    </source>
</evidence>
<feature type="transmembrane region" description="Helical" evidence="7">
    <location>
        <begin position="1364"/>
        <end position="1383"/>
    </location>
</feature>
<keyword evidence="5 7" id="KW-0472">Membrane</keyword>
<keyword evidence="3 7" id="KW-0812">Transmembrane</keyword>
<evidence type="ECO:0000256" key="7">
    <source>
        <dbReference type="SAM" id="Phobius"/>
    </source>
</evidence>
<evidence type="ECO:0000256" key="5">
    <source>
        <dbReference type="ARBA" id="ARBA00023136"/>
    </source>
</evidence>
<feature type="transmembrane region" description="Helical" evidence="7">
    <location>
        <begin position="465"/>
        <end position="483"/>
    </location>
</feature>
<reference evidence="8" key="1">
    <citation type="submission" date="2015-04" db="UniProtKB">
        <authorList>
            <consortium name="EnsemblPlants"/>
        </authorList>
    </citation>
    <scope>IDENTIFICATION</scope>
    <source>
        <strain evidence="8">SL10</strain>
    </source>
</reference>
<feature type="transmembrane region" description="Helical" evidence="7">
    <location>
        <begin position="1403"/>
        <end position="1427"/>
    </location>
</feature>
<dbReference type="Proteomes" id="UP000006591">
    <property type="component" value="Chromosome 10"/>
</dbReference>
<dbReference type="EnsemblPlants" id="ONIVA10G00820.1">
    <property type="protein sequence ID" value="ONIVA10G00820.1"/>
    <property type="gene ID" value="ONIVA10G00820"/>
</dbReference>
<feature type="transmembrane region" description="Helical" evidence="7">
    <location>
        <begin position="1439"/>
        <end position="1464"/>
    </location>
</feature>
<protein>
    <recommendedName>
        <fullName evidence="10">Major facilitator superfamily (MFS) profile domain-containing protein</fullName>
    </recommendedName>
</protein>
<feature type="transmembrane region" description="Helical" evidence="7">
    <location>
        <begin position="683"/>
        <end position="704"/>
    </location>
</feature>
<feature type="transmembrane region" description="Helical" evidence="7">
    <location>
        <begin position="1098"/>
        <end position="1122"/>
    </location>
</feature>
<evidence type="ECO:0000256" key="4">
    <source>
        <dbReference type="ARBA" id="ARBA00022989"/>
    </source>
</evidence>
<dbReference type="Pfam" id="PF00854">
    <property type="entry name" value="PTR2"/>
    <property type="match status" value="2"/>
</dbReference>
<dbReference type="CDD" id="cd17351">
    <property type="entry name" value="MFS_NPF"/>
    <property type="match status" value="1"/>
</dbReference>
<evidence type="ECO:0000256" key="2">
    <source>
        <dbReference type="ARBA" id="ARBA00005982"/>
    </source>
</evidence>
<dbReference type="GO" id="GO:0016020">
    <property type="term" value="C:membrane"/>
    <property type="evidence" value="ECO:0007669"/>
    <property type="project" value="UniProtKB-SubCell"/>
</dbReference>
<keyword evidence="9" id="KW-1185">Reference proteome</keyword>
<organism evidence="8">
    <name type="scientific">Oryza nivara</name>
    <name type="common">Indian wild rice</name>
    <name type="synonym">Oryza sativa f. spontanea</name>
    <dbReference type="NCBI Taxonomy" id="4536"/>
    <lineage>
        <taxon>Eukaryota</taxon>
        <taxon>Viridiplantae</taxon>
        <taxon>Streptophyta</taxon>
        <taxon>Embryophyta</taxon>
        <taxon>Tracheophyta</taxon>
        <taxon>Spermatophyta</taxon>
        <taxon>Magnoliopsida</taxon>
        <taxon>Liliopsida</taxon>
        <taxon>Poales</taxon>
        <taxon>Poaceae</taxon>
        <taxon>BOP clade</taxon>
        <taxon>Oryzoideae</taxon>
        <taxon>Oryzeae</taxon>
        <taxon>Oryzinae</taxon>
        <taxon>Oryza</taxon>
    </lineage>
</organism>
<feature type="transmembrane region" description="Helical" evidence="7">
    <location>
        <begin position="567"/>
        <end position="585"/>
    </location>
</feature>
<dbReference type="InterPro" id="IPR036259">
    <property type="entry name" value="MFS_trans_sf"/>
</dbReference>
<dbReference type="Gene3D" id="1.20.1250.20">
    <property type="entry name" value="MFS general substrate transporter like domains"/>
    <property type="match status" value="3"/>
</dbReference>
<reference evidence="8" key="2">
    <citation type="submission" date="2018-04" db="EMBL/GenBank/DDBJ databases">
        <title>OnivRS2 (Oryza nivara Reference Sequence Version 2).</title>
        <authorList>
            <person name="Zhang J."/>
            <person name="Kudrna D."/>
            <person name="Lee S."/>
            <person name="Talag J."/>
            <person name="Rajasekar S."/>
            <person name="Welchert J."/>
            <person name="Hsing Y.-I."/>
            <person name="Wing R.A."/>
        </authorList>
    </citation>
    <scope>NUCLEOTIDE SEQUENCE [LARGE SCALE GENOMIC DNA]</scope>
</reference>
<sequence length="1510" mass="165773">MNPFNCTPTDNQERAPLLYPQPHAQEGAGSEGDGSVDIHNQPALERNTANWRACFMILGDVLSECLAFYGISKNVTCYLAAGGRGDNADGLPAAGMAAGGRRGAEAGAISSPLTDYLKKGDVEYEVNKMVLRFISPSCKTPPAKEHRALHPLDLFRKSLLSGQYHRPRGDQGRGGGGAARRDDRRHDDDDEEANGGIIRSAAELYEAGIRFRRPHHPVGGGALRGERRERRGRKMGIGTAYSQLIAASYTIDLALRQRLAFGADQVDSSARTASFFNLYIHHHGEQWKPALPPLCCRTMSGGGSASRSSSWIRGHGLLPHFPCPPLGDLYSPPNERAGGVLLFGWVLSNKAYMEAGAADEETPLIQQLPPEEQCSQYTCDGTVNSDKKPALKQSTGHWRACFFILGAQFAETLCFFMVSKNLVTYLTSALHESNIDAAQSVSIWIGTSFFTPLIGAFLADTYWGRYWTTGMLIVTVSSSPLFLNSSYYNWNNCRATVYTGLYLTAVGSGCMKPCIPAFGADQFDSADPVERLAKGSFFNWYYFSMNVGSLLSTTLLVWVVANIGWSVGFAIPMLLSGFGLALFFAGRKVYRYKKQGGSPLTRVSQVVVAAVRNHRLKLPDDSSLLHEVSKVTEDDYRTQLTTQFRFFDKAAILSDEISSAQWSPWRLCTVSQVEELKMLLRMFPVWVSMVVFFVVTAQITSTLIEQGMAMDGRVGPFTLPAASIATFDVISVLVWVPVYDTVLVPLARRVTGKDRGISHLQRIGVGLALAAVAMAYSAVVEARRLGTAPAPVSIMWQAPSYLVLGVAEAFSVIGMMEFFYEQSPESMKSLCTALGQLAIAVANYLNSGVLVVVAAATTRGGGAGWIPDNLDEGHLDYFFWMMAVVSVLNLLHFLHCSIRYRANNNTLSSLSLSLSASASRIHHPWLVAKSTSCAAYWNLREQKAYHMEGADEERPLIHHLPPQEQCSQYTCDGTVDIDRRPALKHSTGNWRACFFILGAEFTQCLCFSAVVKNLVRYLTSVLQESNVNAARSVSTWIGTCFFTPLIGAFLADTFWGRYRTIVICLSVYSIGMLILTTSASLPFLLHDSYNNGDDIRRVVAYLGLYLIALGAGGIKPCMSALGADQFDGADPVERVTKGSFFNYYYFSNNMGTLLSTTVLVWVQDNIGWGIGFATPMLLMGFGLSMFVAGRRVYRYRKLGRSPLTRVSQVVVAAARNHRLKLPDDSSLLHELPSLTEGGYRIQHTTRFRFLDKAAIPSDSDDNSPVQPDPWRLCTVSQVEELKMLLRVFPVWASLLVFFVVTAQMSSTLIEQSAAMDGRIGPFTVPPASLATFNVVAVLIWVPVYDAVLVPLARRATGNDRGLSHLQRIGVGLALSAVAMAYSAQVERRRRRPAAEEEAMSIMWQAPCYLVLGMAEVFTSIGMLEFFYERSPGSMKSLGTSLAHLAVATANYLNSGVLGVVVAATTRGGGAGWIPDNLDEGHLDYFFWMMALVSVLNLLQFLHCSIRDRGQ</sequence>
<evidence type="ECO:0000256" key="6">
    <source>
        <dbReference type="SAM" id="MobiDB-lite"/>
    </source>
</evidence>
<feature type="transmembrane region" description="Helical" evidence="7">
    <location>
        <begin position="1168"/>
        <end position="1188"/>
    </location>
</feature>
<feature type="transmembrane region" description="Helical" evidence="7">
    <location>
        <begin position="1287"/>
        <end position="1309"/>
    </location>
</feature>
<dbReference type="InterPro" id="IPR004158">
    <property type="entry name" value="DUF247_pln"/>
</dbReference>
<dbReference type="SUPFAM" id="SSF103473">
    <property type="entry name" value="MFS general substrate transporter"/>
    <property type="match status" value="2"/>
</dbReference>